<dbReference type="Pfam" id="PF13927">
    <property type="entry name" value="Ig_3"/>
    <property type="match status" value="1"/>
</dbReference>
<reference evidence="4" key="2">
    <citation type="submission" date="2025-09" db="UniProtKB">
        <authorList>
            <consortium name="Ensembl"/>
        </authorList>
    </citation>
    <scope>IDENTIFICATION</scope>
</reference>
<keyword evidence="5" id="KW-1185">Reference proteome</keyword>
<dbReference type="PROSITE" id="PS50835">
    <property type="entry name" value="IG_LIKE"/>
    <property type="match status" value="1"/>
</dbReference>
<dbReference type="PANTHER" id="PTHR10075">
    <property type="entry name" value="BASIGIN RELATED"/>
    <property type="match status" value="1"/>
</dbReference>
<feature type="region of interest" description="Disordered" evidence="2">
    <location>
        <begin position="1"/>
        <end position="78"/>
    </location>
</feature>
<dbReference type="SMART" id="SM00408">
    <property type="entry name" value="IGc2"/>
    <property type="match status" value="1"/>
</dbReference>
<dbReference type="SUPFAM" id="SSF48726">
    <property type="entry name" value="Immunoglobulin"/>
    <property type="match status" value="1"/>
</dbReference>
<feature type="domain" description="Ig-like" evidence="3">
    <location>
        <begin position="156"/>
        <end position="245"/>
    </location>
</feature>
<organism evidence="4 5">
    <name type="scientific">Cyanoderma ruficeps</name>
    <name type="common">rufous-capped babbler</name>
    <dbReference type="NCBI Taxonomy" id="181631"/>
    <lineage>
        <taxon>Eukaryota</taxon>
        <taxon>Metazoa</taxon>
        <taxon>Chordata</taxon>
        <taxon>Craniata</taxon>
        <taxon>Vertebrata</taxon>
        <taxon>Euteleostomi</taxon>
        <taxon>Archelosauria</taxon>
        <taxon>Archosauria</taxon>
        <taxon>Dinosauria</taxon>
        <taxon>Saurischia</taxon>
        <taxon>Theropoda</taxon>
        <taxon>Coelurosauria</taxon>
        <taxon>Aves</taxon>
        <taxon>Neognathae</taxon>
        <taxon>Neoaves</taxon>
        <taxon>Telluraves</taxon>
        <taxon>Australaves</taxon>
        <taxon>Passeriformes</taxon>
        <taxon>Sylvioidea</taxon>
        <taxon>Timaliidae</taxon>
        <taxon>Cyanoderma</taxon>
    </lineage>
</organism>
<dbReference type="InterPro" id="IPR003599">
    <property type="entry name" value="Ig_sub"/>
</dbReference>
<dbReference type="InterPro" id="IPR013783">
    <property type="entry name" value="Ig-like_fold"/>
</dbReference>
<evidence type="ECO:0000259" key="3">
    <source>
        <dbReference type="PROSITE" id="PS50835"/>
    </source>
</evidence>
<feature type="region of interest" description="Disordered" evidence="2">
    <location>
        <begin position="107"/>
        <end position="129"/>
    </location>
</feature>
<feature type="compositionally biased region" description="Basic and acidic residues" evidence="2">
    <location>
        <begin position="67"/>
        <end position="78"/>
    </location>
</feature>
<sequence length="277" mass="30594">MRVCHSSGGVSHPELQPSPGTGALQHQQTGSNSHRGRAQSQQQSPTRQTASHSQEGRTYGASLTTQDSHRQDSWRRDVLPEALPRTGVLESQRWDAQRSRLGQLRSWETAMPGPPDRQSSSGQQVLPREGKQWREAFRDVSTTEGFGHQESADLFPAQALHRTILEEAKPSLVTAVVGQNIQLVCKTGVSPLSRVEWMKNSRPVSSDRHTYQSDGSLVISHVEPQDAGTYTCRTSHGRTESRQIQLHITEHQSSALAEGERGRALHKAAQEHGGLSR</sequence>
<proteinExistence type="predicted"/>
<dbReference type="InterPro" id="IPR007110">
    <property type="entry name" value="Ig-like_dom"/>
</dbReference>
<evidence type="ECO:0000256" key="1">
    <source>
        <dbReference type="ARBA" id="ARBA00023319"/>
    </source>
</evidence>
<dbReference type="PANTHER" id="PTHR10075:SF14">
    <property type="entry name" value="CELL ADHESION MOLECULE DSCAM2-RELATED"/>
    <property type="match status" value="1"/>
</dbReference>
<dbReference type="AlphaFoldDB" id="A0A8C3QUS1"/>
<dbReference type="Gene3D" id="2.60.40.10">
    <property type="entry name" value="Immunoglobulins"/>
    <property type="match status" value="1"/>
</dbReference>
<evidence type="ECO:0000256" key="2">
    <source>
        <dbReference type="SAM" id="MobiDB-lite"/>
    </source>
</evidence>
<reference evidence="4" key="1">
    <citation type="submission" date="2025-08" db="UniProtKB">
        <authorList>
            <consortium name="Ensembl"/>
        </authorList>
    </citation>
    <scope>IDENTIFICATION</scope>
</reference>
<dbReference type="InterPro" id="IPR003598">
    <property type="entry name" value="Ig_sub2"/>
</dbReference>
<name>A0A8C3QUS1_9PASS</name>
<dbReference type="SMART" id="SM00409">
    <property type="entry name" value="IG"/>
    <property type="match status" value="1"/>
</dbReference>
<dbReference type="Proteomes" id="UP000694396">
    <property type="component" value="Unplaced"/>
</dbReference>
<feature type="compositionally biased region" description="Polar residues" evidence="2">
    <location>
        <begin position="24"/>
        <end position="53"/>
    </location>
</feature>
<dbReference type="InterPro" id="IPR036179">
    <property type="entry name" value="Ig-like_dom_sf"/>
</dbReference>
<accession>A0A8C3QUS1</accession>
<protein>
    <recommendedName>
        <fullName evidence="3">Ig-like domain-containing protein</fullName>
    </recommendedName>
</protein>
<evidence type="ECO:0000313" key="4">
    <source>
        <dbReference type="Ensembl" id="ENSCRFP00000011062.1"/>
    </source>
</evidence>
<dbReference type="Ensembl" id="ENSCRFT00000011447.1">
    <property type="protein sequence ID" value="ENSCRFP00000011062.1"/>
    <property type="gene ID" value="ENSCRFG00000008609.1"/>
</dbReference>
<feature type="region of interest" description="Disordered" evidence="2">
    <location>
        <begin position="253"/>
        <end position="277"/>
    </location>
</feature>
<evidence type="ECO:0000313" key="5">
    <source>
        <dbReference type="Proteomes" id="UP000694396"/>
    </source>
</evidence>
<keyword evidence="1" id="KW-0393">Immunoglobulin domain</keyword>